<feature type="domain" description="Response regulatory" evidence="2">
    <location>
        <begin position="14"/>
        <end position="134"/>
    </location>
</feature>
<keyword evidence="1" id="KW-0597">Phosphoprotein</keyword>
<dbReference type="RefSeq" id="WP_254152058.1">
    <property type="nucleotide sequence ID" value="NZ_JAHESD010000004.1"/>
</dbReference>
<name>A0ABS5VLC2_9BACT</name>
<dbReference type="SMART" id="SM00448">
    <property type="entry name" value="REC"/>
    <property type="match status" value="1"/>
</dbReference>
<reference evidence="3 4" key="1">
    <citation type="submission" date="2021-05" db="EMBL/GenBank/DDBJ databases">
        <title>A Polyphasic approach of four new species of the genus Ohtaekwangia: Ohtaekwangia histidinii sp. nov., Ohtaekwangia cretensis sp. nov., Ohtaekwangia indiensis sp. nov., Ohtaekwangia reichenbachii sp. nov. from diverse environment.</title>
        <authorList>
            <person name="Octaviana S."/>
        </authorList>
    </citation>
    <scope>NUCLEOTIDE SEQUENCE [LARGE SCALE GENOMIC DNA]</scope>
    <source>
        <strain evidence="3 4">PWU20</strain>
    </source>
</reference>
<keyword evidence="4" id="KW-1185">Reference proteome</keyword>
<evidence type="ECO:0000313" key="4">
    <source>
        <dbReference type="Proteomes" id="UP000772618"/>
    </source>
</evidence>
<dbReference type="SUPFAM" id="SSF52172">
    <property type="entry name" value="CheY-like"/>
    <property type="match status" value="1"/>
</dbReference>
<comment type="caution">
    <text evidence="3">The sequence shown here is derived from an EMBL/GenBank/DDBJ whole genome shotgun (WGS) entry which is preliminary data.</text>
</comment>
<dbReference type="Pfam" id="PF00072">
    <property type="entry name" value="Response_reg"/>
    <property type="match status" value="1"/>
</dbReference>
<organism evidence="3 4">
    <name type="scientific">Chryseosolibacter indicus</name>
    <dbReference type="NCBI Taxonomy" id="2782351"/>
    <lineage>
        <taxon>Bacteria</taxon>
        <taxon>Pseudomonadati</taxon>
        <taxon>Bacteroidota</taxon>
        <taxon>Cytophagia</taxon>
        <taxon>Cytophagales</taxon>
        <taxon>Chryseotaleaceae</taxon>
        <taxon>Chryseosolibacter</taxon>
    </lineage>
</organism>
<dbReference type="PROSITE" id="PS50110">
    <property type="entry name" value="RESPONSE_REGULATORY"/>
    <property type="match status" value="1"/>
</dbReference>
<dbReference type="InterPro" id="IPR001789">
    <property type="entry name" value="Sig_transdc_resp-reg_receiver"/>
</dbReference>
<dbReference type="Proteomes" id="UP000772618">
    <property type="component" value="Unassembled WGS sequence"/>
</dbReference>
<evidence type="ECO:0000256" key="1">
    <source>
        <dbReference type="PROSITE-ProRule" id="PRU00169"/>
    </source>
</evidence>
<dbReference type="PANTHER" id="PTHR44520:SF2">
    <property type="entry name" value="RESPONSE REGULATOR RCP1"/>
    <property type="match status" value="1"/>
</dbReference>
<dbReference type="InterPro" id="IPR011006">
    <property type="entry name" value="CheY-like_superfamily"/>
</dbReference>
<feature type="modified residue" description="4-aspartylphosphate" evidence="1">
    <location>
        <position position="67"/>
    </location>
</feature>
<gene>
    <name evidence="3" type="ORF">KK060_03125</name>
</gene>
<protein>
    <submittedName>
        <fullName evidence="3">Response regulator</fullName>
    </submittedName>
</protein>
<dbReference type="EMBL" id="JAHESD010000004">
    <property type="protein sequence ID" value="MBT1702253.1"/>
    <property type="molecule type" value="Genomic_DNA"/>
</dbReference>
<dbReference type="InterPro" id="IPR052893">
    <property type="entry name" value="TCS_response_regulator"/>
</dbReference>
<sequence>MPDTKKINNYKNQSVLYIDDDEDDLSLFKMALDALDNRIPYFAVDSAAEALNLLSEGEISPDLILLDLNMPGLTGFDFLSIIKAHSGLSYIPIIVLSTSVNEKDMLRAKELGAKAFFTKPSTFNELCNILTQVFKDEYLIAE</sequence>
<accession>A0ABS5VLC2</accession>
<proteinExistence type="predicted"/>
<dbReference type="Gene3D" id="3.40.50.2300">
    <property type="match status" value="1"/>
</dbReference>
<evidence type="ECO:0000259" key="2">
    <source>
        <dbReference type="PROSITE" id="PS50110"/>
    </source>
</evidence>
<evidence type="ECO:0000313" key="3">
    <source>
        <dbReference type="EMBL" id="MBT1702253.1"/>
    </source>
</evidence>
<dbReference type="PANTHER" id="PTHR44520">
    <property type="entry name" value="RESPONSE REGULATOR RCP1-RELATED"/>
    <property type="match status" value="1"/>
</dbReference>